<dbReference type="EMBL" id="BMJV01000001">
    <property type="protein sequence ID" value="GGG58335.1"/>
    <property type="molecule type" value="Genomic_DNA"/>
</dbReference>
<organism evidence="2 3">
    <name type="scientific">Salipiger pallidus</name>
    <dbReference type="NCBI Taxonomy" id="1775170"/>
    <lineage>
        <taxon>Bacteria</taxon>
        <taxon>Pseudomonadati</taxon>
        <taxon>Pseudomonadota</taxon>
        <taxon>Alphaproteobacteria</taxon>
        <taxon>Rhodobacterales</taxon>
        <taxon>Roseobacteraceae</taxon>
        <taxon>Salipiger</taxon>
    </lineage>
</organism>
<sequence length="156" mass="16853">MGSRTRNCLIALAILAAGPVTAQGCRDDVLRLKGDWGSARFNVDVADTVAERSKGLMFVEDMPSSQGMLFAYDQERPVSFWMKNTLIPLDIIFADAQGQVVSVHADAIPHDETPIPSGEPAQYVLEINGGLAERMGIVPGSVMQHPAIKDAVWACE</sequence>
<feature type="chain" id="PRO_5035242026" description="DUF192 domain-containing protein" evidence="1">
    <location>
        <begin position="23"/>
        <end position="156"/>
    </location>
</feature>
<dbReference type="PANTHER" id="PTHR37953">
    <property type="entry name" value="UPF0127 PROTEIN MJ1496"/>
    <property type="match status" value="1"/>
</dbReference>
<dbReference type="AlphaFoldDB" id="A0A8J2ZFT5"/>
<dbReference type="InterPro" id="IPR003795">
    <property type="entry name" value="DUF192"/>
</dbReference>
<dbReference type="PROSITE" id="PS51257">
    <property type="entry name" value="PROKAR_LIPOPROTEIN"/>
    <property type="match status" value="1"/>
</dbReference>
<dbReference type="Proteomes" id="UP000617145">
    <property type="component" value="Unassembled WGS sequence"/>
</dbReference>
<comment type="caution">
    <text evidence="2">The sequence shown here is derived from an EMBL/GenBank/DDBJ whole genome shotgun (WGS) entry which is preliminary data.</text>
</comment>
<dbReference type="Gene3D" id="2.60.120.1140">
    <property type="entry name" value="Protein of unknown function DUF192"/>
    <property type="match status" value="1"/>
</dbReference>
<reference evidence="2" key="1">
    <citation type="journal article" date="2014" name="Int. J. Syst. Evol. Microbiol.">
        <title>Complete genome sequence of Corynebacterium casei LMG S-19264T (=DSM 44701T), isolated from a smear-ripened cheese.</title>
        <authorList>
            <consortium name="US DOE Joint Genome Institute (JGI-PGF)"/>
            <person name="Walter F."/>
            <person name="Albersmeier A."/>
            <person name="Kalinowski J."/>
            <person name="Ruckert C."/>
        </authorList>
    </citation>
    <scope>NUCLEOTIDE SEQUENCE</scope>
    <source>
        <strain evidence="2">CGMCC 1.15762</strain>
    </source>
</reference>
<name>A0A8J2ZFT5_9RHOB</name>
<dbReference type="PANTHER" id="PTHR37953:SF1">
    <property type="entry name" value="UPF0127 PROTEIN MJ1496"/>
    <property type="match status" value="1"/>
</dbReference>
<accession>A0A8J2ZFT5</accession>
<gene>
    <name evidence="2" type="ORF">GCM10011415_00120</name>
</gene>
<proteinExistence type="predicted"/>
<evidence type="ECO:0000313" key="3">
    <source>
        <dbReference type="Proteomes" id="UP000617145"/>
    </source>
</evidence>
<dbReference type="Pfam" id="PF02643">
    <property type="entry name" value="DUF192"/>
    <property type="match status" value="1"/>
</dbReference>
<keyword evidence="1" id="KW-0732">Signal</keyword>
<feature type="signal peptide" evidence="1">
    <location>
        <begin position="1"/>
        <end position="22"/>
    </location>
</feature>
<keyword evidence="3" id="KW-1185">Reference proteome</keyword>
<dbReference type="InterPro" id="IPR038695">
    <property type="entry name" value="Saro_0823-like_sf"/>
</dbReference>
<evidence type="ECO:0008006" key="4">
    <source>
        <dbReference type="Google" id="ProtNLM"/>
    </source>
</evidence>
<protein>
    <recommendedName>
        <fullName evidence="4">DUF192 domain-containing protein</fullName>
    </recommendedName>
</protein>
<reference evidence="2" key="2">
    <citation type="submission" date="2020-09" db="EMBL/GenBank/DDBJ databases">
        <authorList>
            <person name="Sun Q."/>
            <person name="Zhou Y."/>
        </authorList>
    </citation>
    <scope>NUCLEOTIDE SEQUENCE</scope>
    <source>
        <strain evidence="2">CGMCC 1.15762</strain>
    </source>
</reference>
<evidence type="ECO:0000256" key="1">
    <source>
        <dbReference type="SAM" id="SignalP"/>
    </source>
</evidence>
<dbReference type="RefSeq" id="WP_188787603.1">
    <property type="nucleotide sequence ID" value="NZ_BMJV01000001.1"/>
</dbReference>
<evidence type="ECO:0000313" key="2">
    <source>
        <dbReference type="EMBL" id="GGG58335.1"/>
    </source>
</evidence>